<comment type="cofactor">
    <cofactor evidence="1">
        <name>pyruvate</name>
        <dbReference type="ChEBI" id="CHEBI:15361"/>
    </cofactor>
</comment>
<dbReference type="GO" id="GO:0016831">
    <property type="term" value="F:carboxy-lyase activity"/>
    <property type="evidence" value="ECO:0007669"/>
    <property type="project" value="UniProtKB-KW"/>
</dbReference>
<evidence type="ECO:0000256" key="4">
    <source>
        <dbReference type="ARBA" id="ARBA00023317"/>
    </source>
</evidence>
<evidence type="ECO:0000256" key="2">
    <source>
        <dbReference type="ARBA" id="ARBA00022793"/>
    </source>
</evidence>
<evidence type="ECO:0000256" key="1">
    <source>
        <dbReference type="ARBA" id="ARBA00001928"/>
    </source>
</evidence>
<reference evidence="6" key="2">
    <citation type="journal article" date="2015" name="ISME J.">
        <title>A new class of marine Euryarchaeota group II from the Mediterranean deep chlorophyll maximum.</title>
        <authorList>
            <person name="Martin-Cuadrado A.B."/>
            <person name="Garcia-Heredia I."/>
            <person name="Molto A.G."/>
            <person name="Lopez-Ubeda R."/>
            <person name="Kimes N."/>
            <person name="Lopez-Garcia P."/>
            <person name="Moreira D."/>
            <person name="Rodriguez-Valera F."/>
        </authorList>
    </citation>
    <scope>NUCLEOTIDE SEQUENCE</scope>
</reference>
<keyword evidence="3" id="KW-0456">Lyase</keyword>
<evidence type="ECO:0000313" key="6">
    <source>
        <dbReference type="EMBL" id="ANV79981.1"/>
    </source>
</evidence>
<proteinExistence type="predicted"/>
<keyword evidence="4" id="KW-0670">Pyruvate</keyword>
<evidence type="ECO:0000256" key="3">
    <source>
        <dbReference type="ARBA" id="ARBA00023239"/>
    </source>
</evidence>
<evidence type="ECO:0000256" key="5">
    <source>
        <dbReference type="SAM" id="MobiDB-lite"/>
    </source>
</evidence>
<sequence length="216" mass="22842">MKPGRVRKTCQGWLMTAVAPWGENAEDAYDQGLVEMGLGDTRLIEVKGAMLPLNFEATPPRALPLGSLVECHIATSYSYNGGSACAGVAWASCVTPEGDECAVVATISTELDYEETSLLLRRNLQRRLASRDLEVISFDVAVDEVTAGAEHHGVAMAALILPNSLSFGGKTSSGPIRGGLTVSLDNQQKRVDVKAPAAPALRPGGRRNSGNSDFSL</sequence>
<organism evidence="6">
    <name type="scientific">uncultured Poseidoniia archaeon</name>
    <dbReference type="NCBI Taxonomy" id="1697135"/>
    <lineage>
        <taxon>Archaea</taxon>
        <taxon>Methanobacteriati</taxon>
        <taxon>Thermoplasmatota</taxon>
        <taxon>Candidatus Poseidoniia</taxon>
        <taxon>environmental samples</taxon>
    </lineage>
</organism>
<feature type="region of interest" description="Disordered" evidence="5">
    <location>
        <begin position="192"/>
        <end position="216"/>
    </location>
</feature>
<reference evidence="6" key="1">
    <citation type="submission" date="2014-11" db="EMBL/GenBank/DDBJ databases">
        <authorList>
            <person name="Zhu J."/>
            <person name="Qi W."/>
            <person name="Song R."/>
        </authorList>
    </citation>
    <scope>NUCLEOTIDE SEQUENCE</scope>
</reference>
<dbReference type="GO" id="GO:0006520">
    <property type="term" value="P:amino acid metabolic process"/>
    <property type="evidence" value="ECO:0007669"/>
    <property type="project" value="InterPro"/>
</dbReference>
<dbReference type="InterPro" id="IPR016104">
    <property type="entry name" value="Pyr-dep_his/arg-deCO2ase"/>
</dbReference>
<keyword evidence="2" id="KW-0210">Decarboxylase</keyword>
<dbReference type="AlphaFoldDB" id="A0A1B1TCH3"/>
<name>A0A1B1TCH3_9ARCH</name>
<accession>A0A1B1TCH3</accession>
<evidence type="ECO:0008006" key="7">
    <source>
        <dbReference type="Google" id="ProtNLM"/>
    </source>
</evidence>
<protein>
    <recommendedName>
        <fullName evidence="7">Arginine decarboxylase</fullName>
    </recommendedName>
</protein>
<dbReference type="InterPro" id="IPR016105">
    <property type="entry name" value="Pyr-dep_his/arg-deCO2ase_sand"/>
</dbReference>
<dbReference type="SUPFAM" id="SSF56271">
    <property type="entry name" value="Pyruvoyl-dependent histidine and arginine decarboxylases"/>
    <property type="match status" value="1"/>
</dbReference>
<dbReference type="Gene3D" id="3.50.20.10">
    <property type="entry name" value="Pyruvoyl-Dependent Histidine Decarboxylase, subunit B"/>
    <property type="match status" value="1"/>
</dbReference>
<dbReference type="EMBL" id="KP211863">
    <property type="protein sequence ID" value="ANV79981.1"/>
    <property type="molecule type" value="Genomic_DNA"/>
</dbReference>